<proteinExistence type="inferred from homology"/>
<comment type="similarity">
    <text evidence="1 2">Belongs to the outer membrane factor (OMF) (TC 1.B.17) family.</text>
</comment>
<dbReference type="Proteomes" id="UP000753724">
    <property type="component" value="Unassembled WGS sequence"/>
</dbReference>
<keyword evidence="2" id="KW-0472">Membrane</keyword>
<dbReference type="SUPFAM" id="SSF56954">
    <property type="entry name" value="Outer membrane efflux proteins (OEP)"/>
    <property type="match status" value="1"/>
</dbReference>
<accession>A0ABW9X9G8</accession>
<dbReference type="InterPro" id="IPR003423">
    <property type="entry name" value="OMP_efflux"/>
</dbReference>
<keyword evidence="2" id="KW-1134">Transmembrane beta strand</keyword>
<keyword evidence="2" id="KW-0564">Palmitate</keyword>
<comment type="caution">
    <text evidence="4">The sequence shown here is derived from an EMBL/GenBank/DDBJ whole genome shotgun (WGS) entry which is preliminary data.</text>
</comment>
<dbReference type="EMBL" id="JAAAPO010000001">
    <property type="protein sequence ID" value="NBC35171.1"/>
    <property type="molecule type" value="Genomic_DNA"/>
</dbReference>
<dbReference type="InterPro" id="IPR010131">
    <property type="entry name" value="MdtP/NodT-like"/>
</dbReference>
<gene>
    <name evidence="4" type="ORF">GTZ99_01200</name>
</gene>
<organism evidence="4 5">
    <name type="scientific">Novosphingobium ovatum</name>
    <dbReference type="NCBI Taxonomy" id="1908523"/>
    <lineage>
        <taxon>Bacteria</taxon>
        <taxon>Pseudomonadati</taxon>
        <taxon>Pseudomonadota</taxon>
        <taxon>Alphaproteobacteria</taxon>
        <taxon>Sphingomonadales</taxon>
        <taxon>Sphingomonadaceae</taxon>
        <taxon>Novosphingobium</taxon>
    </lineage>
</organism>
<keyword evidence="3" id="KW-0175">Coiled coil</keyword>
<dbReference type="NCBIfam" id="TIGR01845">
    <property type="entry name" value="outer_NodT"/>
    <property type="match status" value="1"/>
</dbReference>
<dbReference type="PANTHER" id="PTHR30203">
    <property type="entry name" value="OUTER MEMBRANE CATION EFFLUX PROTEIN"/>
    <property type="match status" value="1"/>
</dbReference>
<sequence length="484" mass="50147">MIALSSRSVAALALALALPGCSMAPAYRVPTLSGDGRAAVTDAFKADPGWQAAQPADAIAKGAWWELFGDPTLNALTARVAVTNQTVAQYRAAVVQAQAAYRQSRAAQLPSVSASGTTSSSASMAGGARTDANALSASAAWEVDLWGRLADTARQSAAQAQTSAADLANATLSAQATLAGDYLQLRALDAQAAMLDETIAGYTRALDITRNKLNVGTVSRADVDTAQTTLSNALASREDLRRQRAALEAAIAVLVGENPSAFTLAVVADWRQNVPDVPGLLPADLLQRRPDIASAERAVAAANANIGIQRAAFFPTLSLSGSLSSSASNSAQLLSAGTSVWSLGASSALTLLDFGGRAAKVKQARAAYDQTVAAYRQTVLSAFQEVETQLAAAQSYRAEATHYATAVQSAGRAETIARNAYVAGTADYTTVTSAQATAYAARVNLIQNTLNRQQTAVTLIKAIGGHWQDENGSPGMQLVPQGRH</sequence>
<keyword evidence="2" id="KW-0732">Signal</keyword>
<keyword evidence="2" id="KW-0449">Lipoprotein</keyword>
<dbReference type="PANTHER" id="PTHR30203:SF33">
    <property type="entry name" value="BLR4455 PROTEIN"/>
    <property type="match status" value="1"/>
</dbReference>
<evidence type="ECO:0000256" key="3">
    <source>
        <dbReference type="SAM" id="Coils"/>
    </source>
</evidence>
<protein>
    <submittedName>
        <fullName evidence="4">Efflux transporter outer membrane subunit</fullName>
    </submittedName>
</protein>
<evidence type="ECO:0000256" key="2">
    <source>
        <dbReference type="RuleBase" id="RU362097"/>
    </source>
</evidence>
<comment type="subcellular location">
    <subcellularLocation>
        <location evidence="2">Cell membrane</location>
        <topology evidence="2">Lipid-anchor</topology>
    </subcellularLocation>
</comment>
<evidence type="ECO:0000256" key="1">
    <source>
        <dbReference type="ARBA" id="ARBA00007613"/>
    </source>
</evidence>
<feature type="signal peptide" evidence="2">
    <location>
        <begin position="1"/>
        <end position="24"/>
    </location>
</feature>
<dbReference type="Gene3D" id="1.20.1600.10">
    <property type="entry name" value="Outer membrane efflux proteins (OEP)"/>
    <property type="match status" value="1"/>
</dbReference>
<evidence type="ECO:0000313" key="4">
    <source>
        <dbReference type="EMBL" id="NBC35171.1"/>
    </source>
</evidence>
<feature type="chain" id="PRO_5044977584" evidence="2">
    <location>
        <begin position="25"/>
        <end position="484"/>
    </location>
</feature>
<keyword evidence="2" id="KW-0812">Transmembrane</keyword>
<feature type="coiled-coil region" evidence="3">
    <location>
        <begin position="223"/>
        <end position="257"/>
    </location>
</feature>
<dbReference type="Pfam" id="PF02321">
    <property type="entry name" value="OEP"/>
    <property type="match status" value="2"/>
</dbReference>
<dbReference type="Gene3D" id="2.20.200.10">
    <property type="entry name" value="Outer membrane efflux proteins (OEP)"/>
    <property type="match status" value="1"/>
</dbReference>
<dbReference type="RefSeq" id="WP_161716457.1">
    <property type="nucleotide sequence ID" value="NZ_JAAAPO010000001.1"/>
</dbReference>
<name>A0ABW9X9G8_9SPHN</name>
<evidence type="ECO:0000313" key="5">
    <source>
        <dbReference type="Proteomes" id="UP000753724"/>
    </source>
</evidence>
<reference evidence="5" key="1">
    <citation type="submission" date="2020-01" db="EMBL/GenBank/DDBJ databases">
        <title>Sphingomonas sp. strain CSW-10.</title>
        <authorList>
            <person name="Chen W.-M."/>
        </authorList>
    </citation>
    <scope>NUCLEOTIDE SEQUENCE [LARGE SCALE GENOMIC DNA]</scope>
    <source>
        <strain evidence="5">FSY-8</strain>
    </source>
</reference>
<keyword evidence="5" id="KW-1185">Reference proteome</keyword>